<dbReference type="RefSeq" id="WP_151561868.1">
    <property type="nucleotide sequence ID" value="NZ_WBMT01000009.1"/>
</dbReference>
<comment type="caution">
    <text evidence="1">The sequence shown here is derived from an EMBL/GenBank/DDBJ whole genome shotgun (WGS) entry which is preliminary data.</text>
</comment>
<accession>A0A6H9YST7</accession>
<keyword evidence="2" id="KW-1185">Reference proteome</keyword>
<evidence type="ECO:0000313" key="1">
    <source>
        <dbReference type="EMBL" id="KAB2347230.1"/>
    </source>
</evidence>
<gene>
    <name evidence="1" type="ORF">F8566_19580</name>
</gene>
<dbReference type="EMBL" id="WBMT01000009">
    <property type="protein sequence ID" value="KAB2347230.1"/>
    <property type="molecule type" value="Genomic_DNA"/>
</dbReference>
<dbReference type="Proteomes" id="UP000468735">
    <property type="component" value="Unassembled WGS sequence"/>
</dbReference>
<proteinExistence type="predicted"/>
<name>A0A6H9YST7_9ACTN</name>
<organism evidence="1 2">
    <name type="scientific">Actinomadura rudentiformis</name>
    <dbReference type="NCBI Taxonomy" id="359158"/>
    <lineage>
        <taxon>Bacteria</taxon>
        <taxon>Bacillati</taxon>
        <taxon>Actinomycetota</taxon>
        <taxon>Actinomycetes</taxon>
        <taxon>Streptosporangiales</taxon>
        <taxon>Thermomonosporaceae</taxon>
        <taxon>Actinomadura</taxon>
    </lineage>
</organism>
<dbReference type="AlphaFoldDB" id="A0A6H9YST7"/>
<reference evidence="1 2" key="1">
    <citation type="submission" date="2019-09" db="EMBL/GenBank/DDBJ databases">
        <title>Actinomadura physcomitrii sp. nov., a novel actinomycete isolated from moss [Physcomitrium sphaericum (Ludw) Fuernr].</title>
        <authorList>
            <person name="Zhuang X."/>
            <person name="Liu C."/>
        </authorList>
    </citation>
    <scope>NUCLEOTIDE SEQUENCE [LARGE SCALE GENOMIC DNA]</scope>
    <source>
        <strain evidence="1 2">HMC1</strain>
    </source>
</reference>
<evidence type="ECO:0000313" key="2">
    <source>
        <dbReference type="Proteomes" id="UP000468735"/>
    </source>
</evidence>
<protein>
    <submittedName>
        <fullName evidence="1">Uncharacterized protein</fullName>
    </submittedName>
</protein>
<sequence>MSLVVVMPACHSIACTIFISAPAGGGAAPQIVQPDRWQTGLEGQAFELVGHMRRVQRRAVPTGEVVAGVHPSAAPFLRGLALPMAVGWVRFDLGVDLNAGAALHFGAGSQVDA</sequence>